<feature type="domain" description="Glycosyl transferase family 25" evidence="3">
    <location>
        <begin position="94"/>
        <end position="293"/>
    </location>
</feature>
<feature type="region of interest" description="Disordered" evidence="1">
    <location>
        <begin position="58"/>
        <end position="77"/>
    </location>
</feature>
<evidence type="ECO:0000313" key="5">
    <source>
        <dbReference type="Proteomes" id="UP000799291"/>
    </source>
</evidence>
<feature type="compositionally biased region" description="Basic and acidic residues" evidence="1">
    <location>
        <begin position="340"/>
        <end position="349"/>
    </location>
</feature>
<feature type="signal peptide" evidence="2">
    <location>
        <begin position="1"/>
        <end position="30"/>
    </location>
</feature>
<organism evidence="4 5">
    <name type="scientific">Lentithecium fluviatile CBS 122367</name>
    <dbReference type="NCBI Taxonomy" id="1168545"/>
    <lineage>
        <taxon>Eukaryota</taxon>
        <taxon>Fungi</taxon>
        <taxon>Dikarya</taxon>
        <taxon>Ascomycota</taxon>
        <taxon>Pezizomycotina</taxon>
        <taxon>Dothideomycetes</taxon>
        <taxon>Pleosporomycetidae</taxon>
        <taxon>Pleosporales</taxon>
        <taxon>Massarineae</taxon>
        <taxon>Lentitheciaceae</taxon>
        <taxon>Lentithecium</taxon>
    </lineage>
</organism>
<dbReference type="GO" id="GO:0016740">
    <property type="term" value="F:transferase activity"/>
    <property type="evidence" value="ECO:0007669"/>
    <property type="project" value="UniProtKB-KW"/>
</dbReference>
<dbReference type="Proteomes" id="UP000799291">
    <property type="component" value="Unassembled WGS sequence"/>
</dbReference>
<feature type="compositionally biased region" description="Polar residues" evidence="1">
    <location>
        <begin position="58"/>
        <end position="71"/>
    </location>
</feature>
<evidence type="ECO:0000259" key="3">
    <source>
        <dbReference type="Pfam" id="PF01755"/>
    </source>
</evidence>
<feature type="chain" id="PRO_5026078418" evidence="2">
    <location>
        <begin position="31"/>
        <end position="468"/>
    </location>
</feature>
<sequence>MVFPRSSVQIAALCLTLFSSFIYFLSSGSSDPSSTTNLKNRIPGRYLYSPSLNTNIPLSESSPTAPSSNLPSVPIEEPPNDPIWDIQNATLGFQKIYAISMPSRTDKRDYLALMGLVSGLEIEFADGVNGSEMHPRSFPSYWKGTVALGDYGVWRAHMNVYQNMVQNRIQSALIIEDDADWDVLLRHQMVEFARGTRAIQNASLPMRSPYGDNWDLLALGHIGANNKPNKDQKYWVTQNDPTVIAESRRTWTRKPDVSTPKLAGDHTRIVMEISKFTGAAAYGLSLRGAATLLYDQALLPNAQAIDVAMLALCRHDPYGSPFCLGAYPMIFGRYRAIGPESKDSDRRASSNEAAAGSGGYQNSNERLQAESEFTVFSTSLNMWRLMKGEWVLPSCKPETDLQKEVNLSSFVFPRGQEVLVRPEEYRDFQMALAEQRKKDEVAKGQQAAKGEHAEVKKDGVKNVKRWVA</sequence>
<evidence type="ECO:0000256" key="2">
    <source>
        <dbReference type="SAM" id="SignalP"/>
    </source>
</evidence>
<keyword evidence="5" id="KW-1185">Reference proteome</keyword>
<dbReference type="Pfam" id="PF01755">
    <property type="entry name" value="Glyco_transf_25"/>
    <property type="match status" value="1"/>
</dbReference>
<accession>A0A6G1IUP9</accession>
<proteinExistence type="predicted"/>
<keyword evidence="4" id="KW-0808">Transferase</keyword>
<dbReference type="AlphaFoldDB" id="A0A6G1IUP9"/>
<feature type="region of interest" description="Disordered" evidence="1">
    <location>
        <begin position="340"/>
        <end position="362"/>
    </location>
</feature>
<keyword evidence="2" id="KW-0732">Signal</keyword>
<protein>
    <submittedName>
        <fullName evidence="4">Glycosyltransferase family 25 protein</fullName>
    </submittedName>
</protein>
<gene>
    <name evidence="4" type="ORF">K458DRAFT_371505</name>
</gene>
<name>A0A6G1IUP9_9PLEO</name>
<reference evidence="4" key="1">
    <citation type="journal article" date="2020" name="Stud. Mycol.">
        <title>101 Dothideomycetes genomes: a test case for predicting lifestyles and emergence of pathogens.</title>
        <authorList>
            <person name="Haridas S."/>
            <person name="Albert R."/>
            <person name="Binder M."/>
            <person name="Bloem J."/>
            <person name="Labutti K."/>
            <person name="Salamov A."/>
            <person name="Andreopoulos B."/>
            <person name="Baker S."/>
            <person name="Barry K."/>
            <person name="Bills G."/>
            <person name="Bluhm B."/>
            <person name="Cannon C."/>
            <person name="Castanera R."/>
            <person name="Culley D."/>
            <person name="Daum C."/>
            <person name="Ezra D."/>
            <person name="Gonzalez J."/>
            <person name="Henrissat B."/>
            <person name="Kuo A."/>
            <person name="Liang C."/>
            <person name="Lipzen A."/>
            <person name="Lutzoni F."/>
            <person name="Magnuson J."/>
            <person name="Mondo S."/>
            <person name="Nolan M."/>
            <person name="Ohm R."/>
            <person name="Pangilinan J."/>
            <person name="Park H.-J."/>
            <person name="Ramirez L."/>
            <person name="Alfaro M."/>
            <person name="Sun H."/>
            <person name="Tritt A."/>
            <person name="Yoshinaga Y."/>
            <person name="Zwiers L.-H."/>
            <person name="Turgeon B."/>
            <person name="Goodwin S."/>
            <person name="Spatafora J."/>
            <person name="Crous P."/>
            <person name="Grigoriev I."/>
        </authorList>
    </citation>
    <scope>NUCLEOTIDE SEQUENCE</scope>
    <source>
        <strain evidence="4">CBS 122367</strain>
    </source>
</reference>
<evidence type="ECO:0000256" key="1">
    <source>
        <dbReference type="SAM" id="MobiDB-lite"/>
    </source>
</evidence>
<dbReference type="EMBL" id="MU005590">
    <property type="protein sequence ID" value="KAF2681683.1"/>
    <property type="molecule type" value="Genomic_DNA"/>
</dbReference>
<dbReference type="InterPro" id="IPR002654">
    <property type="entry name" value="Glyco_trans_25"/>
</dbReference>
<dbReference type="OrthoDB" id="47375at2759"/>
<dbReference type="CDD" id="cd06532">
    <property type="entry name" value="Glyco_transf_25"/>
    <property type="match status" value="1"/>
</dbReference>
<evidence type="ECO:0000313" key="4">
    <source>
        <dbReference type="EMBL" id="KAF2681683.1"/>
    </source>
</evidence>